<reference evidence="3 4" key="1">
    <citation type="submission" date="2025-04" db="UniProtKB">
        <authorList>
            <consortium name="RefSeq"/>
        </authorList>
    </citation>
    <scope>IDENTIFICATION</scope>
    <source>
        <tissue evidence="3 4">Liver</tissue>
    </source>
</reference>
<feature type="region of interest" description="Disordered" evidence="1">
    <location>
        <begin position="56"/>
        <end position="78"/>
    </location>
</feature>
<feature type="region of interest" description="Disordered" evidence="1">
    <location>
        <begin position="215"/>
        <end position="276"/>
    </location>
</feature>
<name>A0A7F8RNU8_LEPWE</name>
<evidence type="ECO:0000313" key="2">
    <source>
        <dbReference type="Proteomes" id="UP000245341"/>
    </source>
</evidence>
<evidence type="ECO:0000313" key="3">
    <source>
        <dbReference type="RefSeq" id="XP_030894995.1"/>
    </source>
</evidence>
<dbReference type="AlphaFoldDB" id="A0A7F8RNU8"/>
<evidence type="ECO:0000256" key="1">
    <source>
        <dbReference type="SAM" id="MobiDB-lite"/>
    </source>
</evidence>
<evidence type="ECO:0000313" key="4">
    <source>
        <dbReference type="RefSeq" id="XP_030894996.1"/>
    </source>
</evidence>
<dbReference type="KEGG" id="lww:115944280"/>
<dbReference type="GeneID" id="115944280"/>
<keyword evidence="2" id="KW-1185">Reference proteome</keyword>
<dbReference type="Proteomes" id="UP000245341">
    <property type="component" value="Unplaced"/>
</dbReference>
<dbReference type="RefSeq" id="XP_030894995.1">
    <property type="nucleotide sequence ID" value="XM_031039135.1"/>
</dbReference>
<feature type="compositionally biased region" description="Low complexity" evidence="1">
    <location>
        <begin position="67"/>
        <end position="78"/>
    </location>
</feature>
<protein>
    <submittedName>
        <fullName evidence="3 4">Uncharacterized protein LOC115944280 isoform X1</fullName>
    </submittedName>
</protein>
<feature type="region of interest" description="Disordered" evidence="1">
    <location>
        <begin position="1"/>
        <end position="23"/>
    </location>
</feature>
<sequence length="276" mass="29495">MFLEHSPEAPAETHNGLPQSAFDQNLGPLSKPCSLPHSFPVWVSLSSLWVKERAHLPSASSPPPSGGPRSLHSGLPALSPASLAASPTASLLKPSQVPVCGTSGSPARRVPPAYEHPQCPALWHRLTTPFFSQGHLPTSFPPRLLESRVCVSLALGSPTSTCPSWVLAECTTPGVSFRVNDGLWVMMTGQHPNSGSQHLSQVKDGWAAALVPGSRERKADPHPSHQPWLREKEVPEDRAAQGSRQLPGVGDDEEKSTGAPQCAHGCINTSRTRKEK</sequence>
<feature type="compositionally biased region" description="Basic and acidic residues" evidence="1">
    <location>
        <begin position="215"/>
        <end position="239"/>
    </location>
</feature>
<organism evidence="2 3">
    <name type="scientific">Leptonychotes weddellii</name>
    <name type="common">Weddell seal</name>
    <name type="synonym">Otaria weddellii</name>
    <dbReference type="NCBI Taxonomy" id="9713"/>
    <lineage>
        <taxon>Eukaryota</taxon>
        <taxon>Metazoa</taxon>
        <taxon>Chordata</taxon>
        <taxon>Craniata</taxon>
        <taxon>Vertebrata</taxon>
        <taxon>Euteleostomi</taxon>
        <taxon>Mammalia</taxon>
        <taxon>Eutheria</taxon>
        <taxon>Laurasiatheria</taxon>
        <taxon>Carnivora</taxon>
        <taxon>Caniformia</taxon>
        <taxon>Pinnipedia</taxon>
        <taxon>Phocidae</taxon>
        <taxon>Monachinae</taxon>
        <taxon>Lobodontini</taxon>
        <taxon>Leptonychotes</taxon>
    </lineage>
</organism>
<proteinExistence type="predicted"/>
<accession>A0A7F8RNU8</accession>
<dbReference type="RefSeq" id="XP_030894996.1">
    <property type="nucleotide sequence ID" value="XM_031039136.1"/>
</dbReference>
<gene>
    <name evidence="3 4" type="primary">LOC115944280</name>
</gene>